<evidence type="ECO:0000313" key="3">
    <source>
        <dbReference type="Proteomes" id="UP000225277"/>
    </source>
</evidence>
<dbReference type="EMBL" id="FJUY01000018">
    <property type="protein sequence ID" value="CZT23790.1"/>
    <property type="molecule type" value="Genomic_DNA"/>
</dbReference>
<feature type="region of interest" description="Disordered" evidence="1">
    <location>
        <begin position="249"/>
        <end position="279"/>
    </location>
</feature>
<dbReference type="GeneID" id="35604575"/>
<dbReference type="AlphaFoldDB" id="A0A2D3VA28"/>
<keyword evidence="3" id="KW-1185">Reference proteome</keyword>
<dbReference type="RefSeq" id="XP_023630514.1">
    <property type="nucleotide sequence ID" value="XM_023774746.1"/>
</dbReference>
<evidence type="ECO:0000313" key="2">
    <source>
        <dbReference type="EMBL" id="CZT23790.1"/>
    </source>
</evidence>
<gene>
    <name evidence="2" type="ORF">RCC_09504</name>
</gene>
<reference evidence="2 3" key="1">
    <citation type="submission" date="2016-03" db="EMBL/GenBank/DDBJ databases">
        <authorList>
            <person name="Ploux O."/>
        </authorList>
    </citation>
    <scope>NUCLEOTIDE SEQUENCE [LARGE SCALE GENOMIC DNA]</scope>
    <source>
        <strain evidence="2 3">URUG2</strain>
    </source>
</reference>
<name>A0A2D3VA28_9PEZI</name>
<evidence type="ECO:0000256" key="1">
    <source>
        <dbReference type="SAM" id="MobiDB-lite"/>
    </source>
</evidence>
<sequence>MASYLNPTPDTPIFGVSALKLWLKGDITTPDFLASNNGAYADKGGRDGFGLQELHRALYLAILEISLKLDPELECAATQASGFKYCIAVDVDEFYEGRDSEVRSLVDLEPAKRDVIISTYDRDAVCEVLEQAREEIGWLESQVRRLDVHMENAESMKRIRSRISFVFRPLARTWEVTSIDKDDGILDGDEQGVGGYNGEDEEILEVDETEGEEHQMAGDDAELSEALKKSVRKERLELFKKEVDAGFGTARLEEDLEEGEVQEKTDSPLAGLEEDGEIE</sequence>
<proteinExistence type="predicted"/>
<dbReference type="Proteomes" id="UP000225277">
    <property type="component" value="Unassembled WGS sequence"/>
</dbReference>
<protein>
    <submittedName>
        <fullName evidence="2">Uncharacterized protein</fullName>
    </submittedName>
</protein>
<accession>A0A2D3VA28</accession>
<organism evidence="2 3">
    <name type="scientific">Ramularia collo-cygni</name>
    <dbReference type="NCBI Taxonomy" id="112498"/>
    <lineage>
        <taxon>Eukaryota</taxon>
        <taxon>Fungi</taxon>
        <taxon>Dikarya</taxon>
        <taxon>Ascomycota</taxon>
        <taxon>Pezizomycotina</taxon>
        <taxon>Dothideomycetes</taxon>
        <taxon>Dothideomycetidae</taxon>
        <taxon>Mycosphaerellales</taxon>
        <taxon>Mycosphaerellaceae</taxon>
        <taxon>Ramularia</taxon>
    </lineage>
</organism>
<dbReference type="OrthoDB" id="3643542at2759"/>